<feature type="coiled-coil region" evidence="1">
    <location>
        <begin position="100"/>
        <end position="202"/>
    </location>
</feature>
<dbReference type="Pfam" id="PF16709">
    <property type="entry name" value="SCAB-Ig"/>
    <property type="match status" value="1"/>
</dbReference>
<gene>
    <name evidence="5" type="ORF">URODEC1_LOCUS44670</name>
</gene>
<sequence length="416" mass="46473">MTRAIHDSGDGLQKEALDLVSSDVNFPKGHFPDYRIGPNNQIIDPEETHEAVPLKEIVAKETTQLLEQHRRLSVRDLKEKFEKGLSGASKLSEEATEDARKVAEEERALALAEIEKARAAIEKVEKALQVHDSASSSREKEEIEELRKEVREARRIKMLHQPSKVMDMEFELKALRTLISEKTQLCNQLKKELAMIKRLEEDSSDLFELEGSDTLGSQLHIIPRVDGAPNIANCPIQWYRVISGGTRELISGATKFTYAPEPFDIGRLLQAEIVLNADKIVVQTDGPVENAAGLERYVDSLMKRTDVEFHVVVTQMNGKDYSSNSVHVFHIGKLRIKLRKGWSTKARESYSTTMKLCGSRGGGNAAAKAIFWQARKGLSYTLAFETDRDRNAAIMIARKFASNCNVALTGPGDQGT</sequence>
<proteinExistence type="predicted"/>
<dbReference type="InterPro" id="IPR032015">
    <property type="entry name" value="SCAB-Ig"/>
</dbReference>
<dbReference type="Pfam" id="PF16712">
    <property type="entry name" value="SCAB_CC"/>
    <property type="match status" value="1"/>
</dbReference>
<evidence type="ECO:0000259" key="4">
    <source>
        <dbReference type="Pfam" id="PF17684"/>
    </source>
</evidence>
<evidence type="ECO:0000259" key="2">
    <source>
        <dbReference type="Pfam" id="PF16709"/>
    </source>
</evidence>
<protein>
    <submittedName>
        <fullName evidence="5">Uncharacterized protein</fullName>
    </submittedName>
</protein>
<evidence type="ECO:0000313" key="6">
    <source>
        <dbReference type="Proteomes" id="UP001497457"/>
    </source>
</evidence>
<evidence type="ECO:0000313" key="5">
    <source>
        <dbReference type="EMBL" id="CAL4960867.1"/>
    </source>
</evidence>
<evidence type="ECO:0000256" key="1">
    <source>
        <dbReference type="SAM" id="Coils"/>
    </source>
</evidence>
<dbReference type="PANTHER" id="PTHR31172">
    <property type="entry name" value="STOMATAL CLOSURE-RELATED ACTIN-BINDING PROTEIN 1"/>
    <property type="match status" value="1"/>
</dbReference>
<dbReference type="Proteomes" id="UP001497457">
    <property type="component" value="Chromosome 19rd"/>
</dbReference>
<organism evidence="5 6">
    <name type="scientific">Urochloa decumbens</name>
    <dbReference type="NCBI Taxonomy" id="240449"/>
    <lineage>
        <taxon>Eukaryota</taxon>
        <taxon>Viridiplantae</taxon>
        <taxon>Streptophyta</taxon>
        <taxon>Embryophyta</taxon>
        <taxon>Tracheophyta</taxon>
        <taxon>Spermatophyta</taxon>
        <taxon>Magnoliopsida</taxon>
        <taxon>Liliopsida</taxon>
        <taxon>Poales</taxon>
        <taxon>Poaceae</taxon>
        <taxon>PACMAD clade</taxon>
        <taxon>Panicoideae</taxon>
        <taxon>Panicodae</taxon>
        <taxon>Paniceae</taxon>
        <taxon>Melinidinae</taxon>
        <taxon>Urochloa</taxon>
    </lineage>
</organism>
<dbReference type="CDD" id="cd13232">
    <property type="entry name" value="Ig-PH_SCAB1"/>
    <property type="match status" value="1"/>
</dbReference>
<dbReference type="Pfam" id="PF17684">
    <property type="entry name" value="SCAB-PH"/>
    <property type="match status" value="1"/>
</dbReference>
<dbReference type="PANTHER" id="PTHR31172:SF3">
    <property type="entry name" value="STOMATAL CLOSURE-RELATED ACTIN-BINDING PROTEIN 1"/>
    <property type="match status" value="1"/>
</dbReference>
<dbReference type="Gene3D" id="2.30.29.140">
    <property type="match status" value="1"/>
</dbReference>
<keyword evidence="1" id="KW-0175">Coiled coil</keyword>
<accession>A0ABC8ZIT6</accession>
<feature type="domain" description="Stomatal closure-related actin-binding protein Ig" evidence="2">
    <location>
        <begin position="207"/>
        <end position="303"/>
    </location>
</feature>
<dbReference type="AlphaFoldDB" id="A0ABC8ZIT6"/>
<feature type="domain" description="Stomatal closure-related actin-binding protein PH" evidence="4">
    <location>
        <begin position="306"/>
        <end position="413"/>
    </location>
</feature>
<dbReference type="InterPro" id="IPR039640">
    <property type="entry name" value="SCAB"/>
</dbReference>
<reference evidence="5 6" key="2">
    <citation type="submission" date="2024-10" db="EMBL/GenBank/DDBJ databases">
        <authorList>
            <person name="Ryan C."/>
        </authorList>
    </citation>
    <scope>NUCLEOTIDE SEQUENCE [LARGE SCALE GENOMIC DNA]</scope>
</reference>
<reference evidence="6" key="1">
    <citation type="submission" date="2024-06" db="EMBL/GenBank/DDBJ databases">
        <authorList>
            <person name="Ryan C."/>
        </authorList>
    </citation>
    <scope>NUCLEOTIDE SEQUENCE [LARGE SCALE GENOMIC DNA]</scope>
</reference>
<name>A0ABC8ZIT6_9POAL</name>
<feature type="domain" description="Stomatal closure-related actin-binding protein coiled-coil" evidence="3">
    <location>
        <begin position="78"/>
        <end position="193"/>
    </location>
</feature>
<dbReference type="InterPro" id="IPR032009">
    <property type="entry name" value="SCAB_CC"/>
</dbReference>
<dbReference type="InterPro" id="IPR041144">
    <property type="entry name" value="SCAB-PH"/>
</dbReference>
<evidence type="ECO:0000259" key="3">
    <source>
        <dbReference type="Pfam" id="PF16712"/>
    </source>
</evidence>
<dbReference type="Gene3D" id="2.60.40.2700">
    <property type="match status" value="1"/>
</dbReference>
<keyword evidence="6" id="KW-1185">Reference proteome</keyword>
<dbReference type="EMBL" id="OZ075129">
    <property type="protein sequence ID" value="CAL4960867.1"/>
    <property type="molecule type" value="Genomic_DNA"/>
</dbReference>